<dbReference type="SUPFAM" id="SSF158548">
    <property type="entry name" value="FLJ32549 domain-like"/>
    <property type="match status" value="1"/>
</dbReference>
<accession>A0AAD4NL76</accession>
<dbReference type="GO" id="GO:0042149">
    <property type="term" value="P:cellular response to glucose starvation"/>
    <property type="evidence" value="ECO:0007669"/>
    <property type="project" value="TreeGrafter"/>
</dbReference>
<dbReference type="InterPro" id="IPR018544">
    <property type="entry name" value="KICS_2"/>
</dbReference>
<dbReference type="EMBL" id="JAKKPZ010000001">
    <property type="protein sequence ID" value="KAI1729554.1"/>
    <property type="molecule type" value="Genomic_DNA"/>
</dbReference>
<gene>
    <name evidence="1" type="ORF">DdX_01802</name>
</gene>
<dbReference type="PANTHER" id="PTHR31581">
    <property type="entry name" value="KICSTOR COMPLEX PROTEIN C12ORF66"/>
    <property type="match status" value="1"/>
</dbReference>
<dbReference type="InterPro" id="IPR038060">
    <property type="entry name" value="C12orf66-like_central_sf"/>
</dbReference>
<reference evidence="1" key="1">
    <citation type="submission" date="2022-01" db="EMBL/GenBank/DDBJ databases">
        <title>Genome Sequence Resource for Two Populations of Ditylenchus destructor, the Migratory Endoparasitic Phytonematode.</title>
        <authorList>
            <person name="Zhang H."/>
            <person name="Lin R."/>
            <person name="Xie B."/>
        </authorList>
    </citation>
    <scope>NUCLEOTIDE SEQUENCE</scope>
    <source>
        <strain evidence="1">BazhouSP</strain>
    </source>
</reference>
<dbReference type="Proteomes" id="UP001201812">
    <property type="component" value="Unassembled WGS sequence"/>
</dbReference>
<proteinExistence type="predicted"/>
<dbReference type="PANTHER" id="PTHR31581:SF1">
    <property type="entry name" value="KICSTOR SUBUNIT 2"/>
    <property type="match status" value="1"/>
</dbReference>
<comment type="caution">
    <text evidence="1">The sequence shown here is derived from an EMBL/GenBank/DDBJ whole genome shotgun (WGS) entry which is preliminary data.</text>
</comment>
<organism evidence="1 2">
    <name type="scientific">Ditylenchus destructor</name>
    <dbReference type="NCBI Taxonomy" id="166010"/>
    <lineage>
        <taxon>Eukaryota</taxon>
        <taxon>Metazoa</taxon>
        <taxon>Ecdysozoa</taxon>
        <taxon>Nematoda</taxon>
        <taxon>Chromadorea</taxon>
        <taxon>Rhabditida</taxon>
        <taxon>Tylenchina</taxon>
        <taxon>Tylenchomorpha</taxon>
        <taxon>Sphaerularioidea</taxon>
        <taxon>Anguinidae</taxon>
        <taxon>Anguininae</taxon>
        <taxon>Ditylenchus</taxon>
    </lineage>
</organism>
<dbReference type="AlphaFoldDB" id="A0AAD4NL76"/>
<keyword evidence="2" id="KW-1185">Reference proteome</keyword>
<dbReference type="GO" id="GO:0034198">
    <property type="term" value="P:cellular response to amino acid starvation"/>
    <property type="evidence" value="ECO:0007669"/>
    <property type="project" value="TreeGrafter"/>
</dbReference>
<evidence type="ECO:0000313" key="2">
    <source>
        <dbReference type="Proteomes" id="UP001201812"/>
    </source>
</evidence>
<dbReference type="GO" id="GO:1904262">
    <property type="term" value="P:negative regulation of TORC1 signaling"/>
    <property type="evidence" value="ECO:0007669"/>
    <property type="project" value="TreeGrafter"/>
</dbReference>
<protein>
    <submittedName>
        <fullName evidence="1">KICSTOR complex protein C12orf66 like protein</fullName>
    </submittedName>
</protein>
<dbReference type="SUPFAM" id="SSF160651">
    <property type="entry name" value="FLJ32549 C-terminal domain-like"/>
    <property type="match status" value="1"/>
</dbReference>
<name>A0AAD4NL76_9BILA</name>
<dbReference type="Pfam" id="PF09404">
    <property type="entry name" value="C12orf66_like"/>
    <property type="match status" value="1"/>
</dbReference>
<dbReference type="Gene3D" id="1.10.3450.30">
    <property type="match status" value="1"/>
</dbReference>
<dbReference type="GO" id="GO:0061462">
    <property type="term" value="P:protein localization to lysosome"/>
    <property type="evidence" value="ECO:0007669"/>
    <property type="project" value="TreeGrafter"/>
</dbReference>
<sequence>MDLNPASSVRITALIKNFLNAFTSMQFEKAREVAETERARVLWSTTPPVRIWQTLLATIGQVAVVEGLYFSLSFFMSKFSFRKENHIRDTYAQLRTEFQRSHDAIIEQKSSVSDVDCALICDIAREFITLTSCRMELIAFYMGLSGKDWKSVVDESIIRISEIQQIHQKPQESDSTEPLPATNFGLCQNCEKELDVLQQLFYIQRGIAACNMVDSLIRLKNLRLLLSTWFSQFDTGIQMKPSTSFALFSFTKKTKSTSTKLALLHFLNHFYQTLLAKFSLYFNDVLVPYSPTNECKMALNANGNNNFIHFVHIFAKKNNPQMICILTNRLELDTPFYGFGYHKFLSKFSNEYCKPAIGINEKYPPLFIYPQDKRLFDSLHVNIISFVQDIWLNQQNPELIDGKIKHLFDKNKEQSFFTACIEANIHLVVVFDRRVQEKEGPVVTFFNDALQGLRLVKLFQDLRNFAK</sequence>
<evidence type="ECO:0000313" key="1">
    <source>
        <dbReference type="EMBL" id="KAI1729554.1"/>
    </source>
</evidence>